<keyword evidence="4 9" id="KW-0812">Transmembrane</keyword>
<feature type="transmembrane region" description="Helical" evidence="9">
    <location>
        <begin position="108"/>
        <end position="125"/>
    </location>
</feature>
<sequence>MLSVLAQRSPLLVKLRALGAASVRAAHSHESPDATPYYTKPVYLDNRTLPLPDVPFRASLTSQELSLKDKEQGPWNQLSQEEKISLYRIKFNNTYAEMNKPTNEWKSVLGGILFFFGITGLIVWWQRVHVFPELPHTLEKDWQAMQVKRMLDMRMGPIQGFSSHWDYEKNQWKK</sequence>
<dbReference type="InterPro" id="IPR004203">
    <property type="entry name" value="Cyt_c_oxidase_su4_fam"/>
</dbReference>
<dbReference type="CDD" id="cd00922">
    <property type="entry name" value="Cyt_c_Oxidase_IV"/>
    <property type="match status" value="1"/>
</dbReference>
<comment type="pathway">
    <text evidence="2 9">Energy metabolism; oxidative phosphorylation.</text>
</comment>
<name>A0AAV3A4G5_PYXAD</name>
<dbReference type="GO" id="GO:0045277">
    <property type="term" value="C:respiratory chain complex IV"/>
    <property type="evidence" value="ECO:0007669"/>
    <property type="project" value="InterPro"/>
</dbReference>
<comment type="subunit">
    <text evidence="9">Component of the cytochrome c oxidase (complex IV, CIV), a multisubunit enzyme composed of 14 subunits.</text>
</comment>
<dbReference type="AlphaFoldDB" id="A0AAV3A4G5"/>
<dbReference type="GO" id="GO:0005743">
    <property type="term" value="C:mitochondrial inner membrane"/>
    <property type="evidence" value="ECO:0007669"/>
    <property type="project" value="UniProtKB-SubCell"/>
</dbReference>
<comment type="function">
    <text evidence="9">Component of the cytochrome c oxidase, the last enzyme in the mitochondrial electron transport chain which drives oxidative phosphorylation.</text>
</comment>
<evidence type="ECO:0000256" key="7">
    <source>
        <dbReference type="ARBA" id="ARBA00023128"/>
    </source>
</evidence>
<evidence type="ECO:0000313" key="11">
    <source>
        <dbReference type="Proteomes" id="UP001181693"/>
    </source>
</evidence>
<comment type="similarity">
    <text evidence="3 9">Belongs to the cytochrome c oxidase IV family.</text>
</comment>
<dbReference type="PANTHER" id="PTHR10707">
    <property type="entry name" value="CYTOCHROME C OXIDASE SUBUNIT IV"/>
    <property type="match status" value="1"/>
</dbReference>
<evidence type="ECO:0000256" key="1">
    <source>
        <dbReference type="ARBA" id="ARBA00004434"/>
    </source>
</evidence>
<comment type="caution">
    <text evidence="10">The sequence shown here is derived from an EMBL/GenBank/DDBJ whole genome shotgun (WGS) entry which is preliminary data.</text>
</comment>
<dbReference type="InterPro" id="IPR013288">
    <property type="entry name" value="Cyt_c_oxidase_su4"/>
</dbReference>
<dbReference type="Gene3D" id="1.10.442.10">
    <property type="entry name" value="Cytochrome c oxidase subunit IV"/>
    <property type="match status" value="1"/>
</dbReference>
<dbReference type="Proteomes" id="UP001181693">
    <property type="component" value="Unassembled WGS sequence"/>
</dbReference>
<keyword evidence="5 9" id="KW-0999">Mitochondrion inner membrane</keyword>
<proteinExistence type="inferred from homology"/>
<dbReference type="PANTHER" id="PTHR10707:SF16">
    <property type="entry name" value="CYTOCHROME C OXIDASE SUBUNIT 4"/>
    <property type="match status" value="1"/>
</dbReference>
<dbReference type="FunFam" id="1.10.442.10:FF:000001">
    <property type="entry name" value="Cytochrome c oxidase subunit 4 isoform 1"/>
    <property type="match status" value="1"/>
</dbReference>
<evidence type="ECO:0000256" key="5">
    <source>
        <dbReference type="ARBA" id="ARBA00022792"/>
    </source>
</evidence>
<dbReference type="EMBL" id="DYDO01000006">
    <property type="protein sequence ID" value="DBA21964.1"/>
    <property type="molecule type" value="Genomic_DNA"/>
</dbReference>
<comment type="subcellular location">
    <subcellularLocation>
        <location evidence="1 9">Mitochondrion inner membrane</location>
        <topology evidence="1 9">Single-pass membrane protein</topology>
    </subcellularLocation>
</comment>
<evidence type="ECO:0000256" key="8">
    <source>
        <dbReference type="ARBA" id="ARBA00023136"/>
    </source>
</evidence>
<evidence type="ECO:0000256" key="9">
    <source>
        <dbReference type="RuleBase" id="RU367145"/>
    </source>
</evidence>
<keyword evidence="11" id="KW-1185">Reference proteome</keyword>
<evidence type="ECO:0000256" key="6">
    <source>
        <dbReference type="ARBA" id="ARBA00022989"/>
    </source>
</evidence>
<organism evidence="10 11">
    <name type="scientific">Pyxicephalus adspersus</name>
    <name type="common">African bullfrog</name>
    <dbReference type="NCBI Taxonomy" id="30357"/>
    <lineage>
        <taxon>Eukaryota</taxon>
        <taxon>Metazoa</taxon>
        <taxon>Chordata</taxon>
        <taxon>Craniata</taxon>
        <taxon>Vertebrata</taxon>
        <taxon>Euteleostomi</taxon>
        <taxon>Amphibia</taxon>
        <taxon>Batrachia</taxon>
        <taxon>Anura</taxon>
        <taxon>Neobatrachia</taxon>
        <taxon>Ranoidea</taxon>
        <taxon>Pyxicephalidae</taxon>
        <taxon>Pyxicephalinae</taxon>
        <taxon>Pyxicephalus</taxon>
    </lineage>
</organism>
<dbReference type="PRINTS" id="PR01873">
    <property type="entry name" value="CYTCOXIDASE4"/>
</dbReference>
<keyword evidence="6 9" id="KW-1133">Transmembrane helix</keyword>
<dbReference type="SUPFAM" id="SSF81406">
    <property type="entry name" value="Mitochondrial cytochrome c oxidase subunit IV"/>
    <property type="match status" value="1"/>
</dbReference>
<dbReference type="InterPro" id="IPR036639">
    <property type="entry name" value="Cyt_c_oxidase_su4_sf"/>
</dbReference>
<dbReference type="GO" id="GO:0006123">
    <property type="term" value="P:mitochondrial electron transport, cytochrome c to oxygen"/>
    <property type="evidence" value="ECO:0007669"/>
    <property type="project" value="InterPro"/>
</dbReference>
<reference evidence="10" key="1">
    <citation type="thesis" date="2020" institute="ProQuest LLC" country="789 East Eisenhower Parkway, Ann Arbor, MI, USA">
        <title>Comparative Genomics and Chromosome Evolution.</title>
        <authorList>
            <person name="Mudd A.B."/>
        </authorList>
    </citation>
    <scope>NUCLEOTIDE SEQUENCE</scope>
    <source>
        <strain evidence="10">1538</strain>
        <tissue evidence="10">Blood</tissue>
    </source>
</reference>
<evidence type="ECO:0000256" key="2">
    <source>
        <dbReference type="ARBA" id="ARBA00004673"/>
    </source>
</evidence>
<gene>
    <name evidence="10" type="ORF">GDO54_013069</name>
</gene>
<evidence type="ECO:0000256" key="3">
    <source>
        <dbReference type="ARBA" id="ARBA00008135"/>
    </source>
</evidence>
<accession>A0AAV3A4G5</accession>
<protein>
    <recommendedName>
        <fullName evidence="9">Cytochrome c oxidase subunit 4</fullName>
    </recommendedName>
</protein>
<keyword evidence="8 9" id="KW-0472">Membrane</keyword>
<dbReference type="Pfam" id="PF02936">
    <property type="entry name" value="COX4"/>
    <property type="match status" value="1"/>
</dbReference>
<evidence type="ECO:0000313" key="10">
    <source>
        <dbReference type="EMBL" id="DBA21964.1"/>
    </source>
</evidence>
<keyword evidence="7 9" id="KW-0496">Mitochondrion</keyword>
<evidence type="ECO:0000256" key="4">
    <source>
        <dbReference type="ARBA" id="ARBA00022692"/>
    </source>
</evidence>